<dbReference type="CDD" id="cd00637">
    <property type="entry name" value="7tm_classA_rhodopsin-like"/>
    <property type="match status" value="2"/>
</dbReference>
<comment type="subcellular location">
    <subcellularLocation>
        <location evidence="1">Cell membrane</location>
        <topology evidence="1">Multi-pass membrane protein</topology>
    </subcellularLocation>
</comment>
<dbReference type="PRINTS" id="PR00237">
    <property type="entry name" value="GPCRRHODOPSN"/>
</dbReference>
<evidence type="ECO:0000259" key="13">
    <source>
        <dbReference type="PROSITE" id="PS50021"/>
    </source>
</evidence>
<feature type="compositionally biased region" description="Polar residues" evidence="11">
    <location>
        <begin position="127"/>
        <end position="140"/>
    </location>
</feature>
<dbReference type="PANTHER" id="PTHR24246:SF27">
    <property type="entry name" value="ADENOSINE RECEPTOR, ISOFORM A"/>
    <property type="match status" value="1"/>
</dbReference>
<evidence type="ECO:0008006" key="17">
    <source>
        <dbReference type="Google" id="ProtNLM"/>
    </source>
</evidence>
<dbReference type="PROSITE" id="PS00237">
    <property type="entry name" value="G_PROTEIN_RECEP_F1_1"/>
    <property type="match status" value="2"/>
</dbReference>
<dbReference type="InterPro" id="IPR036872">
    <property type="entry name" value="CH_dom_sf"/>
</dbReference>
<evidence type="ECO:0000313" key="16">
    <source>
        <dbReference type="Proteomes" id="UP001159405"/>
    </source>
</evidence>
<dbReference type="CDD" id="cd00014">
    <property type="entry name" value="CH_SF"/>
    <property type="match status" value="1"/>
</dbReference>
<evidence type="ECO:0000256" key="8">
    <source>
        <dbReference type="ARBA" id="ARBA00023180"/>
    </source>
</evidence>
<dbReference type="Gene3D" id="1.20.1070.10">
    <property type="entry name" value="Rhodopsin 7-helix transmembrane proteins"/>
    <property type="match status" value="2"/>
</dbReference>
<feature type="domain" description="Calponin-homology (CH)" evidence="13">
    <location>
        <begin position="306"/>
        <end position="405"/>
    </location>
</feature>
<sequence length="1350" mass="151476">MVEYKIPSDLTSPLMANVVHWKDSVFYASGDESIFPASTAYSECDSSSDMTSVLLTARSTNSTNLLEGNAADISVNDTSARQTDLEEDLSTNSPLIPGNCSKRVSPQLTNFFSEQSSSAFMPIPAESANSVNSPRSTPSPGISKMLRSLSDHPSERPCTPNASTLYKNTLTHCNPSELGQLTYDECMFFTQWANSFLQHSQDKFLITDIARDLGDGITLLSLVEMFFGEYPPQIHIKPALDVQKMENVQTCLNFLEYCNMSVNDITAEDIVKGNLKVVLALCHCLYRHFGSSQVAENHQVHHVREEGHLAALFGWVSRMTGKQVTDFQSFQDGTVLCLLINALFEDAVPNLVLQFGSPFEKVSLVLQVSSEKLGIVSNVRTEDITQRRNREQFHDYLESLYLLHSNRTKGVLNTSDQTNLKREIKRLQLREQRLKERQGSELTYLGEQSQNKSSFATEKREWSQEIPTVDINRTKQLDELGVVSPTGSTPTTMWHNQSLTVNTKRELDELEEELRLLKLECSDNSYDTKRYWTEQPGQFSFNATFSLGLPTSNLPRQLRQTNVRQELKNLHRGNQVVAQLDKRAQKTIGDTHSNVDTSSMCDVLSSDRENGKLPFGGCYLSEPSNGLENSERRNLDLSFDESSVFTDYPICPSFLLQRSSPPLFNSKKVKRNGRALVPEPSLETKEISNLFDLDFSDFDARISRGGEDSAIKRMVRAGNRSKLNSNSNYGLDAGLSSGSAVVKPKDKVAKSAMEIPLTLDKRERFDASGRKLRRGLDGKLSDISTGDDNMPKQPHFVSSISQRDQRESLCLRGVQSERAFASTKLSSTIGETNENHQVTRAAAGNCMVIYLVVKTPSLQTNANWFVLSLAVADMCVALTFLLPLCGPNFLGFTFDKMHTGAFFRVSFTFMYCSNANLFAMTIDRYIAVTRPLRYVELITKKVIFGLIATAWVVPFLLFSLPAIFSYNHNLGYTMFVEVSRVIIFQIFPLVAFVAITYHLLYFANKLARETRKMVTQVRFNHADDEANVPQARDPYGSSKRRTTAMIVLIITAFNITYLGGNYHCICLLTKVCPFKGTIEQIVNLALMANSATRLTNWFVLSVAVADVCVALTFFPPIFGRNFLGFTFDATHAGAFFKISFTFMYCSNANLFAMTMDRYIAVTRPLRYVAVMTQEAIFGLIAASWTMPFLLFSLPAIFTYNDNPGYTMFVEVSRVIIFQISPLVAFVGVTCHLLYFANTLARETRKMVTQVRFNQVNDECKVSQHPGTGRVSKRGTTAMILLIITAFNITYLGGNYRCICLLTEACPFEGTVKKIILLVLIANSAVNPIVYAFHKKDFRKELRKVLKLPNV</sequence>
<evidence type="ECO:0000256" key="5">
    <source>
        <dbReference type="ARBA" id="ARBA00023040"/>
    </source>
</evidence>
<keyword evidence="16" id="KW-1185">Reference proteome</keyword>
<feature type="transmembrane region" description="Helical" evidence="12">
    <location>
        <begin position="1134"/>
        <end position="1154"/>
    </location>
</feature>
<comment type="similarity">
    <text evidence="10">Belongs to the G-protein coupled receptor 1 family.</text>
</comment>
<evidence type="ECO:0000256" key="1">
    <source>
        <dbReference type="ARBA" id="ARBA00004651"/>
    </source>
</evidence>
<evidence type="ECO:0000256" key="12">
    <source>
        <dbReference type="SAM" id="Phobius"/>
    </source>
</evidence>
<organism evidence="15 16">
    <name type="scientific">Porites lobata</name>
    <dbReference type="NCBI Taxonomy" id="104759"/>
    <lineage>
        <taxon>Eukaryota</taxon>
        <taxon>Metazoa</taxon>
        <taxon>Cnidaria</taxon>
        <taxon>Anthozoa</taxon>
        <taxon>Hexacorallia</taxon>
        <taxon>Scleractinia</taxon>
        <taxon>Fungiina</taxon>
        <taxon>Poritidae</taxon>
        <taxon>Porites</taxon>
    </lineage>
</organism>
<dbReference type="EMBL" id="CALNXK010000048">
    <property type="protein sequence ID" value="CAH3130788.1"/>
    <property type="molecule type" value="Genomic_DNA"/>
</dbReference>
<dbReference type="SUPFAM" id="SSF47576">
    <property type="entry name" value="Calponin-homology domain, CH-domain"/>
    <property type="match status" value="1"/>
</dbReference>
<feature type="transmembrane region" description="Helical" evidence="12">
    <location>
        <begin position="1175"/>
        <end position="1195"/>
    </location>
</feature>
<keyword evidence="9 10" id="KW-0807">Transducer</keyword>
<dbReference type="SMART" id="SM00033">
    <property type="entry name" value="CH"/>
    <property type="match status" value="2"/>
</dbReference>
<dbReference type="SUPFAM" id="SSF81321">
    <property type="entry name" value="Family A G protein-coupled receptor-like"/>
    <property type="match status" value="2"/>
</dbReference>
<feature type="transmembrane region" description="Helical" evidence="12">
    <location>
        <begin position="1094"/>
        <end position="1114"/>
    </location>
</feature>
<proteinExistence type="inferred from homology"/>
<dbReference type="CDD" id="cd21212">
    <property type="entry name" value="CH_NAV2-like"/>
    <property type="match status" value="1"/>
</dbReference>
<dbReference type="PROSITE" id="PS50262">
    <property type="entry name" value="G_PROTEIN_RECEP_F1_2"/>
    <property type="match status" value="2"/>
</dbReference>
<feature type="transmembrane region" description="Helical" evidence="12">
    <location>
        <begin position="1215"/>
        <end position="1236"/>
    </location>
</feature>
<gene>
    <name evidence="15" type="ORF">PLOB_00034817</name>
</gene>
<name>A0ABN8P212_9CNID</name>
<dbReference type="Pfam" id="PF00307">
    <property type="entry name" value="CH"/>
    <property type="match status" value="2"/>
</dbReference>
<feature type="region of interest" description="Disordered" evidence="11">
    <location>
        <begin position="440"/>
        <end position="461"/>
    </location>
</feature>
<dbReference type="InterPro" id="IPR000276">
    <property type="entry name" value="GPCR_Rhodpsn"/>
</dbReference>
<keyword evidence="5 10" id="KW-0297">G-protein coupled receptor</keyword>
<feature type="domain" description="Calponin-homology (CH)" evidence="13">
    <location>
        <begin position="183"/>
        <end position="290"/>
    </location>
</feature>
<dbReference type="Pfam" id="PF00001">
    <property type="entry name" value="7tm_1"/>
    <property type="match status" value="1"/>
</dbReference>
<dbReference type="InterPro" id="IPR017452">
    <property type="entry name" value="GPCR_Rhodpsn_7TM"/>
</dbReference>
<feature type="transmembrane region" description="Helical" evidence="12">
    <location>
        <begin position="1274"/>
        <end position="1293"/>
    </location>
</feature>
<keyword evidence="7 10" id="KW-0675">Receptor</keyword>
<evidence type="ECO:0000256" key="3">
    <source>
        <dbReference type="ARBA" id="ARBA00022692"/>
    </source>
</evidence>
<accession>A0ABN8P212</accession>
<dbReference type="Gene3D" id="1.10.418.10">
    <property type="entry name" value="Calponin-like domain"/>
    <property type="match status" value="2"/>
</dbReference>
<evidence type="ECO:0000256" key="11">
    <source>
        <dbReference type="SAM" id="MobiDB-lite"/>
    </source>
</evidence>
<keyword evidence="3 10" id="KW-0812">Transmembrane</keyword>
<dbReference type="InterPro" id="IPR000725">
    <property type="entry name" value="Olfact_rcpt"/>
</dbReference>
<protein>
    <recommendedName>
        <fullName evidence="17">Calponin-homology (CH) domain-containing protein</fullName>
    </recommendedName>
</protein>
<feature type="compositionally biased region" description="Polar residues" evidence="11">
    <location>
        <begin position="446"/>
        <end position="456"/>
    </location>
</feature>
<feature type="transmembrane region" description="Helical" evidence="12">
    <location>
        <begin position="982"/>
        <end position="1003"/>
    </location>
</feature>
<feature type="transmembrane region" description="Helical" evidence="12">
    <location>
        <begin position="942"/>
        <end position="962"/>
    </location>
</feature>
<feature type="region of interest" description="Disordered" evidence="11">
    <location>
        <begin position="124"/>
        <end position="160"/>
    </location>
</feature>
<feature type="transmembrane region" description="Helical" evidence="12">
    <location>
        <begin position="902"/>
        <end position="922"/>
    </location>
</feature>
<evidence type="ECO:0000256" key="6">
    <source>
        <dbReference type="ARBA" id="ARBA00023136"/>
    </source>
</evidence>
<dbReference type="InterPro" id="IPR001715">
    <property type="entry name" value="CH_dom"/>
</dbReference>
<dbReference type="PANTHER" id="PTHR24246">
    <property type="entry name" value="OLFACTORY RECEPTOR AND ADENOSINE RECEPTOR"/>
    <property type="match status" value="1"/>
</dbReference>
<dbReference type="Proteomes" id="UP001159405">
    <property type="component" value="Unassembled WGS sequence"/>
</dbReference>
<evidence type="ECO:0000256" key="4">
    <source>
        <dbReference type="ARBA" id="ARBA00022989"/>
    </source>
</evidence>
<evidence type="ECO:0000313" key="15">
    <source>
        <dbReference type="EMBL" id="CAH3130788.1"/>
    </source>
</evidence>
<keyword evidence="4 12" id="KW-1133">Transmembrane helix</keyword>
<evidence type="ECO:0000256" key="7">
    <source>
        <dbReference type="ARBA" id="ARBA00023170"/>
    </source>
</evidence>
<keyword evidence="8" id="KW-0325">Glycoprotein</keyword>
<dbReference type="PROSITE" id="PS50021">
    <property type="entry name" value="CH"/>
    <property type="match status" value="2"/>
</dbReference>
<evidence type="ECO:0000256" key="2">
    <source>
        <dbReference type="ARBA" id="ARBA00022475"/>
    </source>
</evidence>
<keyword evidence="6 12" id="KW-0472">Membrane</keyword>
<feature type="transmembrane region" description="Helical" evidence="12">
    <location>
        <begin position="1313"/>
        <end position="1333"/>
    </location>
</feature>
<feature type="domain" description="G-protein coupled receptors family 1 profile" evidence="14">
    <location>
        <begin position="1076"/>
        <end position="1330"/>
    </location>
</feature>
<comment type="caution">
    <text evidence="15">The sequence shown here is derived from an EMBL/GenBank/DDBJ whole genome shotgun (WGS) entry which is preliminary data.</text>
</comment>
<evidence type="ECO:0000256" key="9">
    <source>
        <dbReference type="ARBA" id="ARBA00023224"/>
    </source>
</evidence>
<evidence type="ECO:0000259" key="14">
    <source>
        <dbReference type="PROSITE" id="PS50262"/>
    </source>
</evidence>
<keyword evidence="2" id="KW-1003">Cell membrane</keyword>
<reference evidence="15 16" key="1">
    <citation type="submission" date="2022-05" db="EMBL/GenBank/DDBJ databases">
        <authorList>
            <consortium name="Genoscope - CEA"/>
            <person name="William W."/>
        </authorList>
    </citation>
    <scope>NUCLEOTIDE SEQUENCE [LARGE SCALE GENOMIC DNA]</scope>
</reference>
<feature type="domain" description="G-protein coupled receptors family 1 profile" evidence="14">
    <location>
        <begin position="844"/>
        <end position="1058"/>
    </location>
</feature>
<feature type="transmembrane region" description="Helical" evidence="12">
    <location>
        <begin position="864"/>
        <end position="882"/>
    </location>
</feature>
<evidence type="ECO:0000256" key="10">
    <source>
        <dbReference type="RuleBase" id="RU000688"/>
    </source>
</evidence>
<dbReference type="Pfam" id="PF13853">
    <property type="entry name" value="7tm_4"/>
    <property type="match status" value="1"/>
</dbReference>